<dbReference type="EMBL" id="LBXD01000017">
    <property type="protein sequence ID" value="KKR23480.1"/>
    <property type="molecule type" value="Genomic_DNA"/>
</dbReference>
<evidence type="ECO:0000313" key="4">
    <source>
        <dbReference type="Proteomes" id="UP000034764"/>
    </source>
</evidence>
<evidence type="ECO:0000259" key="2">
    <source>
        <dbReference type="Pfam" id="PF00534"/>
    </source>
</evidence>
<dbReference type="PANTHER" id="PTHR46401">
    <property type="entry name" value="GLYCOSYLTRANSFERASE WBBK-RELATED"/>
    <property type="match status" value="1"/>
</dbReference>
<feature type="domain" description="Glycosyl transferase family 1" evidence="2">
    <location>
        <begin position="192"/>
        <end position="309"/>
    </location>
</feature>
<protein>
    <submittedName>
        <fullName evidence="3">Glycosyltransferase</fullName>
    </submittedName>
</protein>
<dbReference type="Gene3D" id="3.40.50.2000">
    <property type="entry name" value="Glycogen Phosphorylase B"/>
    <property type="match status" value="1"/>
</dbReference>
<name>A0A0G0RLV7_9BACT</name>
<dbReference type="Proteomes" id="UP000034764">
    <property type="component" value="Unassembled WGS sequence"/>
</dbReference>
<dbReference type="SUPFAM" id="SSF53756">
    <property type="entry name" value="UDP-Glycosyltransferase/glycogen phosphorylase"/>
    <property type="match status" value="1"/>
</dbReference>
<dbReference type="AlphaFoldDB" id="A0A0G0RLV7"/>
<dbReference type="PANTHER" id="PTHR46401:SF2">
    <property type="entry name" value="GLYCOSYLTRANSFERASE WBBK-RELATED"/>
    <property type="match status" value="1"/>
</dbReference>
<reference evidence="3 4" key="1">
    <citation type="journal article" date="2015" name="Nature">
        <title>rRNA introns, odd ribosomes, and small enigmatic genomes across a large radiation of phyla.</title>
        <authorList>
            <person name="Brown C.T."/>
            <person name="Hug L.A."/>
            <person name="Thomas B.C."/>
            <person name="Sharon I."/>
            <person name="Castelle C.J."/>
            <person name="Singh A."/>
            <person name="Wilkins M.J."/>
            <person name="Williams K.H."/>
            <person name="Banfield J.F."/>
        </authorList>
    </citation>
    <scope>NUCLEOTIDE SEQUENCE [LARGE SCALE GENOMIC DNA]</scope>
</reference>
<accession>A0A0G0RLV7</accession>
<keyword evidence="1 3" id="KW-0808">Transferase</keyword>
<organism evidence="3 4">
    <name type="scientific">Candidatus Yanofskybacteria bacterium GW2011_GWD2_39_48</name>
    <dbReference type="NCBI Taxonomy" id="1619031"/>
    <lineage>
        <taxon>Bacteria</taxon>
        <taxon>Candidatus Yanofskyibacteriota</taxon>
    </lineage>
</organism>
<feature type="non-terminal residue" evidence="3">
    <location>
        <position position="313"/>
    </location>
</feature>
<dbReference type="GO" id="GO:0016757">
    <property type="term" value="F:glycosyltransferase activity"/>
    <property type="evidence" value="ECO:0007669"/>
    <property type="project" value="InterPro"/>
</dbReference>
<evidence type="ECO:0000256" key="1">
    <source>
        <dbReference type="ARBA" id="ARBA00022679"/>
    </source>
</evidence>
<sequence length="313" mass="36575">MIKLGIECENLEDEKSRWGIGQMVLNLMKEYEKNLEWQKEYKLYLYFNQFIPDDEVLRNPVFTKKIVGSRSLKSFNIFYHILMPIRALRDNLDFMFFPAYMMSPLYYKKAIVTLTNDVYYEYKTGSLPFKYKLAYRLFTNWAAKFAYKVLAISETSKKEVARLYNIPLNKIFVSRLGGSLSHGRVGNISSKLNEKNYILYVGQMFPRRHAKETILAFEMIAKEKPELNLVLVGRDKYKKAMMASLIAEINNKLGEKRVIHYEYIESDDEISRLYQNALLDIYVSDSEAFGLPPVESASFGVPVVVMDNELNHE</sequence>
<gene>
    <name evidence="3" type="ORF">UT53_C0017G0001</name>
</gene>
<evidence type="ECO:0000313" key="3">
    <source>
        <dbReference type="EMBL" id="KKR23480.1"/>
    </source>
</evidence>
<comment type="caution">
    <text evidence="3">The sequence shown here is derived from an EMBL/GenBank/DDBJ whole genome shotgun (WGS) entry which is preliminary data.</text>
</comment>
<dbReference type="Pfam" id="PF00534">
    <property type="entry name" value="Glycos_transf_1"/>
    <property type="match status" value="1"/>
</dbReference>
<proteinExistence type="predicted"/>
<dbReference type="InterPro" id="IPR001296">
    <property type="entry name" value="Glyco_trans_1"/>
</dbReference>